<keyword evidence="1" id="KW-0472">Membrane</keyword>
<evidence type="ECO:0000256" key="1">
    <source>
        <dbReference type="SAM" id="Phobius"/>
    </source>
</evidence>
<keyword evidence="2" id="KW-0732">Signal</keyword>
<gene>
    <name evidence="3" type="ORF">KME25_07005</name>
</gene>
<name>A0A951PIC8_9CYAN</name>
<feature type="signal peptide" evidence="2">
    <location>
        <begin position="1"/>
        <end position="29"/>
    </location>
</feature>
<reference evidence="3" key="1">
    <citation type="submission" date="2021-05" db="EMBL/GenBank/DDBJ databases">
        <authorList>
            <person name="Pietrasiak N."/>
            <person name="Ward R."/>
            <person name="Stajich J.E."/>
            <person name="Kurbessoian T."/>
        </authorList>
    </citation>
    <scope>NUCLEOTIDE SEQUENCE</scope>
    <source>
        <strain evidence="3">CPER-KK1</strain>
    </source>
</reference>
<reference evidence="3" key="2">
    <citation type="journal article" date="2022" name="Microbiol. Resour. Announc.">
        <title>Metagenome Sequencing to Explore Phylogenomics of Terrestrial Cyanobacteria.</title>
        <authorList>
            <person name="Ward R.D."/>
            <person name="Stajich J.E."/>
            <person name="Johansen J.R."/>
            <person name="Huntemann M."/>
            <person name="Clum A."/>
            <person name="Foster B."/>
            <person name="Foster B."/>
            <person name="Roux S."/>
            <person name="Palaniappan K."/>
            <person name="Varghese N."/>
            <person name="Mukherjee S."/>
            <person name="Reddy T.B.K."/>
            <person name="Daum C."/>
            <person name="Copeland A."/>
            <person name="Chen I.A."/>
            <person name="Ivanova N.N."/>
            <person name="Kyrpides N.C."/>
            <person name="Shapiro N."/>
            <person name="Eloe-Fadrosh E.A."/>
            <person name="Pietrasiak N."/>
        </authorList>
    </citation>
    <scope>NUCLEOTIDE SEQUENCE</scope>
    <source>
        <strain evidence="3">CPER-KK1</strain>
    </source>
</reference>
<evidence type="ECO:0000313" key="4">
    <source>
        <dbReference type="Proteomes" id="UP000753908"/>
    </source>
</evidence>
<dbReference type="EMBL" id="JAHHIF010000007">
    <property type="protein sequence ID" value="MBW4544173.1"/>
    <property type="molecule type" value="Genomic_DNA"/>
</dbReference>
<organism evidence="3 4">
    <name type="scientific">Symplocastrum torsivum CPER-KK1</name>
    <dbReference type="NCBI Taxonomy" id="450513"/>
    <lineage>
        <taxon>Bacteria</taxon>
        <taxon>Bacillati</taxon>
        <taxon>Cyanobacteriota</taxon>
        <taxon>Cyanophyceae</taxon>
        <taxon>Oscillatoriophycideae</taxon>
        <taxon>Oscillatoriales</taxon>
        <taxon>Microcoleaceae</taxon>
        <taxon>Symplocastrum</taxon>
    </lineage>
</organism>
<proteinExistence type="predicted"/>
<comment type="caution">
    <text evidence="3">The sequence shown here is derived from an EMBL/GenBank/DDBJ whole genome shotgun (WGS) entry which is preliminary data.</text>
</comment>
<dbReference type="AlphaFoldDB" id="A0A951PIC8"/>
<dbReference type="Proteomes" id="UP000753908">
    <property type="component" value="Unassembled WGS sequence"/>
</dbReference>
<protein>
    <submittedName>
        <fullName evidence="3">Uncharacterized protein</fullName>
    </submittedName>
</protein>
<keyword evidence="1" id="KW-1133">Transmembrane helix</keyword>
<keyword evidence="1" id="KW-0812">Transmembrane</keyword>
<feature type="chain" id="PRO_5037627459" evidence="2">
    <location>
        <begin position="30"/>
        <end position="78"/>
    </location>
</feature>
<sequence length="78" mass="8470">MIKRKLALAALLSTTTIATGVLLSSASSAQPCSLRNSDSYQERYEQANWLRSPLAVFITLPGIAIATALSVGYRYYKS</sequence>
<evidence type="ECO:0000313" key="3">
    <source>
        <dbReference type="EMBL" id="MBW4544173.1"/>
    </source>
</evidence>
<accession>A0A951PIC8</accession>
<evidence type="ECO:0000256" key="2">
    <source>
        <dbReference type="SAM" id="SignalP"/>
    </source>
</evidence>
<feature type="transmembrane region" description="Helical" evidence="1">
    <location>
        <begin position="53"/>
        <end position="76"/>
    </location>
</feature>